<reference evidence="3" key="1">
    <citation type="submission" date="2016-12" db="EMBL/GenBank/DDBJ databases">
        <title>The genomes of Aspergillus section Nigri reveals drivers in fungal speciation.</title>
        <authorList>
            <consortium name="DOE Joint Genome Institute"/>
            <person name="Vesth T.C."/>
            <person name="Nybo J."/>
            <person name="Theobald S."/>
            <person name="Brandl J."/>
            <person name="Frisvad J.C."/>
            <person name="Nielsen K.F."/>
            <person name="Lyhne E.K."/>
            <person name="Kogle M.E."/>
            <person name="Kuo A."/>
            <person name="Riley R."/>
            <person name="Clum A."/>
            <person name="Nolan M."/>
            <person name="Lipzen A."/>
            <person name="Salamov A."/>
            <person name="Henrissat B."/>
            <person name="Wiebenga A."/>
            <person name="De vries R.P."/>
            <person name="Grigoriev I.V."/>
            <person name="Mortensen U.H."/>
            <person name="Andersen M.R."/>
            <person name="Baker S.E."/>
        </authorList>
    </citation>
    <scope>NUCLEOTIDE SEQUENCE</scope>
    <source>
        <strain evidence="3">IBT 28561</strain>
    </source>
</reference>
<proteinExistence type="predicted"/>
<dbReference type="OrthoDB" id="3565018at2759"/>
<dbReference type="PANTHER" id="PTHR35186">
    <property type="entry name" value="ANK_REP_REGION DOMAIN-CONTAINING PROTEIN"/>
    <property type="match status" value="1"/>
</dbReference>
<organism evidence="3 4">
    <name type="scientific">Aspergillus campestris (strain IBT 28561)</name>
    <dbReference type="NCBI Taxonomy" id="1392248"/>
    <lineage>
        <taxon>Eukaryota</taxon>
        <taxon>Fungi</taxon>
        <taxon>Dikarya</taxon>
        <taxon>Ascomycota</taxon>
        <taxon>Pezizomycotina</taxon>
        <taxon>Eurotiomycetes</taxon>
        <taxon>Eurotiomycetidae</taxon>
        <taxon>Eurotiales</taxon>
        <taxon>Aspergillaceae</taxon>
        <taxon>Aspergillus</taxon>
        <taxon>Aspergillus subgen. Circumdati</taxon>
    </lineage>
</organism>
<dbReference type="EMBL" id="MSFM01000005">
    <property type="protein sequence ID" value="PKY05129.1"/>
    <property type="molecule type" value="Genomic_DNA"/>
</dbReference>
<feature type="signal peptide" evidence="1">
    <location>
        <begin position="1"/>
        <end position="24"/>
    </location>
</feature>
<keyword evidence="4" id="KW-1185">Reference proteome</keyword>
<sequence>MATGIEVASLALAILPLLVNQLEGYIRGIEKIKLLKRYRRVFANYSTKLGAQHAILLNTLEQVLKDVVEDNDKVSRLISDPRGEDWKDSSLQEKLRNKLGRSYGPFVGTMSDLLRLLDELSERLGIDKAHTKENCPTGTRKAWRVKILIMGPLYDDLLAKIDDANTILKSLAEPSNIRERAQESRRPWDELFHKYKTARNHTCELFKGIVGGSFWKCSCKEHHVVHFQLQSNPLKFAVGDADTHAFARFRMIFSQEESTQSSQPWNWREVEWEPIETVPSITLTQDLCSSLSVSIADNVKRCAIGYFPTGLDETGWYALYAVTCLKERQPRQSLRQALCQISRRDRMRIAAGLACGVMQLCGSWLKPRWNTSDIGLARDDEDRIFLDSLFFSWPLHGSAGSEKSNLLHDSTVRTDVLVPLGRTLVELSLGKSIGTLGMLDGIGEDEDVTKIGTALKLIEMVSHESGSNYAHVVHKCLLGSGISICQEDINFQEHVFGGIISPLLRDIAYFEGIDS</sequence>
<dbReference type="Proteomes" id="UP000234254">
    <property type="component" value="Unassembled WGS sequence"/>
</dbReference>
<dbReference type="InterPro" id="IPR056002">
    <property type="entry name" value="DUF7580"/>
</dbReference>
<feature type="chain" id="PRO_5014150169" description="DUF7580 domain-containing protein" evidence="1">
    <location>
        <begin position="25"/>
        <end position="515"/>
    </location>
</feature>
<keyword evidence="1" id="KW-0732">Signal</keyword>
<comment type="caution">
    <text evidence="3">The sequence shown here is derived from an EMBL/GenBank/DDBJ whole genome shotgun (WGS) entry which is preliminary data.</text>
</comment>
<dbReference type="GeneID" id="36542597"/>
<accession>A0A2I1D5H9</accession>
<evidence type="ECO:0000313" key="3">
    <source>
        <dbReference type="EMBL" id="PKY05129.1"/>
    </source>
</evidence>
<protein>
    <recommendedName>
        <fullName evidence="2">DUF7580 domain-containing protein</fullName>
    </recommendedName>
</protein>
<dbReference type="AlphaFoldDB" id="A0A2I1D5H9"/>
<dbReference type="PANTHER" id="PTHR35186:SF4">
    <property type="entry name" value="PRION-INHIBITION AND PROPAGATION HELO DOMAIN-CONTAINING PROTEIN"/>
    <property type="match status" value="1"/>
</dbReference>
<dbReference type="VEuPathDB" id="FungiDB:P168DRAFT_268128"/>
<feature type="domain" description="DUF7580" evidence="2">
    <location>
        <begin position="195"/>
        <end position="505"/>
    </location>
</feature>
<dbReference type="Pfam" id="PF24476">
    <property type="entry name" value="DUF7580"/>
    <property type="match status" value="1"/>
</dbReference>
<evidence type="ECO:0000259" key="2">
    <source>
        <dbReference type="Pfam" id="PF24476"/>
    </source>
</evidence>
<gene>
    <name evidence="3" type="ORF">P168DRAFT_268128</name>
</gene>
<dbReference type="RefSeq" id="XP_024693723.1">
    <property type="nucleotide sequence ID" value="XM_024835073.1"/>
</dbReference>
<evidence type="ECO:0000313" key="4">
    <source>
        <dbReference type="Proteomes" id="UP000234254"/>
    </source>
</evidence>
<evidence type="ECO:0000256" key="1">
    <source>
        <dbReference type="SAM" id="SignalP"/>
    </source>
</evidence>
<name>A0A2I1D5H9_ASPC2</name>